<evidence type="ECO:0000313" key="2">
    <source>
        <dbReference type="EMBL" id="GJT64769.1"/>
    </source>
</evidence>
<feature type="compositionally biased region" description="Basic and acidic residues" evidence="1">
    <location>
        <begin position="207"/>
        <end position="217"/>
    </location>
</feature>
<gene>
    <name evidence="2" type="ORF">Tco_1016249</name>
</gene>
<organism evidence="2 3">
    <name type="scientific">Tanacetum coccineum</name>
    <dbReference type="NCBI Taxonomy" id="301880"/>
    <lineage>
        <taxon>Eukaryota</taxon>
        <taxon>Viridiplantae</taxon>
        <taxon>Streptophyta</taxon>
        <taxon>Embryophyta</taxon>
        <taxon>Tracheophyta</taxon>
        <taxon>Spermatophyta</taxon>
        <taxon>Magnoliopsida</taxon>
        <taxon>eudicotyledons</taxon>
        <taxon>Gunneridae</taxon>
        <taxon>Pentapetalae</taxon>
        <taxon>asterids</taxon>
        <taxon>campanulids</taxon>
        <taxon>Asterales</taxon>
        <taxon>Asteraceae</taxon>
        <taxon>Asteroideae</taxon>
        <taxon>Anthemideae</taxon>
        <taxon>Anthemidinae</taxon>
        <taxon>Tanacetum</taxon>
    </lineage>
</organism>
<feature type="region of interest" description="Disordered" evidence="1">
    <location>
        <begin position="205"/>
        <end position="227"/>
    </location>
</feature>
<keyword evidence="3" id="KW-1185">Reference proteome</keyword>
<dbReference type="Proteomes" id="UP001151760">
    <property type="component" value="Unassembled WGS sequence"/>
</dbReference>
<dbReference type="EMBL" id="BQNB010017576">
    <property type="protein sequence ID" value="GJT64769.1"/>
    <property type="molecule type" value="Genomic_DNA"/>
</dbReference>
<reference evidence="2" key="2">
    <citation type="submission" date="2022-01" db="EMBL/GenBank/DDBJ databases">
        <authorList>
            <person name="Yamashiro T."/>
            <person name="Shiraishi A."/>
            <person name="Satake H."/>
            <person name="Nakayama K."/>
        </authorList>
    </citation>
    <scope>NUCLEOTIDE SEQUENCE</scope>
</reference>
<name>A0ABQ5FNK9_9ASTR</name>
<protein>
    <submittedName>
        <fullName evidence="2">Uncharacterized protein</fullName>
    </submittedName>
</protein>
<proteinExistence type="predicted"/>
<accession>A0ABQ5FNK9</accession>
<reference evidence="2" key="1">
    <citation type="journal article" date="2022" name="Int. J. Mol. Sci.">
        <title>Draft Genome of Tanacetum Coccineum: Genomic Comparison of Closely Related Tanacetum-Family Plants.</title>
        <authorList>
            <person name="Yamashiro T."/>
            <person name="Shiraishi A."/>
            <person name="Nakayama K."/>
            <person name="Satake H."/>
        </authorList>
    </citation>
    <scope>NUCLEOTIDE SEQUENCE</scope>
</reference>
<sequence length="484" mass="55301">MMEDFTERMNQELHKQEVLLAAQREQELLAQKQAAQEKQVSSPNSVFCQIIKEMCGTKVCEEQKQNMEDTMLDLLEICRQKELYCMHNNVEDLNESALNSKLLSINLNSQHLNKEKQEVKNIAEPTAKHQTRITSCLQNFKVISKESTIPLNKTPQISPVNAITHDLPTEEPEDSLIMGNEELSTIPEKESDEFIKSSVEDLIPIPRESEDSSRSDSESVLPSSDDFSPIFEEKSVTFSNPLFDSNDFTSSDNELLSDEDVPEDVKIYSNPLFEFDDEYISSDVNPLFDEVLENIEKGVTDEIVAFLDMDISTDIENGYLDSEGDIIYLKSLLINDTSPNLHPEGFLDHDSRSLKDEPDNDDLMTEDKVFDLVIHEKSFSPTFVKLTFEDRHYFPITFVIRIFLPYLTYSVDSSFLLFFGSEDTIFDPGISTFHISSLKPVTYENPMVIFPFFCFCPKDKGIQGEIPQDHEDPCLFSILQSFGL</sequence>
<evidence type="ECO:0000313" key="3">
    <source>
        <dbReference type="Proteomes" id="UP001151760"/>
    </source>
</evidence>
<evidence type="ECO:0000256" key="1">
    <source>
        <dbReference type="SAM" id="MobiDB-lite"/>
    </source>
</evidence>
<comment type="caution">
    <text evidence="2">The sequence shown here is derived from an EMBL/GenBank/DDBJ whole genome shotgun (WGS) entry which is preliminary data.</text>
</comment>